<evidence type="ECO:0000259" key="1">
    <source>
        <dbReference type="PROSITE" id="PS50844"/>
    </source>
</evidence>
<dbReference type="PROSITE" id="PS50844">
    <property type="entry name" value="AFP_LIKE"/>
    <property type="match status" value="1"/>
</dbReference>
<dbReference type="InterPro" id="IPR036732">
    <property type="entry name" value="AFP_Neu5c_C_sf"/>
</dbReference>
<dbReference type="NCBIfam" id="TIGR03586">
    <property type="entry name" value="PseI"/>
    <property type="match status" value="1"/>
</dbReference>
<dbReference type="PANTHER" id="PTHR42966">
    <property type="entry name" value="N-ACETYLNEURAMINATE SYNTHASE"/>
    <property type="match status" value="1"/>
</dbReference>
<dbReference type="RefSeq" id="WP_160558339.1">
    <property type="nucleotide sequence ID" value="NZ_QZDT01000001.1"/>
</dbReference>
<dbReference type="SUPFAM" id="SSF51569">
    <property type="entry name" value="Aldolase"/>
    <property type="match status" value="1"/>
</dbReference>
<dbReference type="OrthoDB" id="9814210at2"/>
<keyword evidence="2" id="KW-0808">Transferase</keyword>
<dbReference type="Pfam" id="PF08666">
    <property type="entry name" value="SAF"/>
    <property type="match status" value="1"/>
</dbReference>
<name>A0A9X5BCK9_9FIRM</name>
<reference evidence="2" key="1">
    <citation type="submission" date="2018-09" db="EMBL/GenBank/DDBJ databases">
        <title>Murine metabolic-syndrome-specific gut microbial biobank.</title>
        <authorList>
            <person name="Liu C."/>
        </authorList>
    </citation>
    <scope>NUCLEOTIDE SEQUENCE</scope>
    <source>
        <strain evidence="2">D42-62</strain>
    </source>
</reference>
<dbReference type="SUPFAM" id="SSF51269">
    <property type="entry name" value="AFP III-like domain"/>
    <property type="match status" value="1"/>
</dbReference>
<dbReference type="CDD" id="cd11615">
    <property type="entry name" value="SAF_NeuB_like"/>
    <property type="match status" value="1"/>
</dbReference>
<dbReference type="SMART" id="SM00858">
    <property type="entry name" value="SAF"/>
    <property type="match status" value="1"/>
</dbReference>
<dbReference type="Proteomes" id="UP001154420">
    <property type="component" value="Unassembled WGS sequence"/>
</dbReference>
<dbReference type="AlphaFoldDB" id="A0A9X5BCK9"/>
<dbReference type="InterPro" id="IPR013132">
    <property type="entry name" value="PseI/NeuA/B-like_N"/>
</dbReference>
<dbReference type="EMBL" id="QZDT01000001">
    <property type="protein sequence ID" value="NBJ91263.1"/>
    <property type="molecule type" value="Genomic_DNA"/>
</dbReference>
<evidence type="ECO:0000313" key="2">
    <source>
        <dbReference type="EMBL" id="NBJ91263.1"/>
    </source>
</evidence>
<dbReference type="GO" id="GO:0047444">
    <property type="term" value="F:N-acylneuraminate-9-phosphate synthase activity"/>
    <property type="evidence" value="ECO:0007669"/>
    <property type="project" value="TreeGrafter"/>
</dbReference>
<sequence>MNLSPLNHSALENFCWNKEIKIGSHTIGEHSPVFIVAEISANHNQDYNRAIEIIHAAKEAGANAVKLQTYTADTITIDCDDPCFQIDEGTIWDGTTLYKLYQQAYTPWEWQPKLKEEANRLGMECFSSPFDFSSVDFLKEMDVPAYKIASYEINDIPLIRKIAGLHKPVIFATGVAYPEDIERALSVCRKEGNKDIILLKCVSSYPTPYEDIHLNAIPTLAKTYGCLVGISDHTMGTIVSAGSIALGVKMVEKHFTLRRSDGGPDSAFSMEPEEFAQMVKDIRIMEKALGSSQYQLTDTQKLEHEGSRSLFVVRDISPGETLTPENIRSIRPGNGLHTMYYEQVLGRKAKSFLKKGTPLQWELID</sequence>
<dbReference type="InterPro" id="IPR057736">
    <property type="entry name" value="SAF_PseI/NeuA/NeuB"/>
</dbReference>
<dbReference type="Pfam" id="PF03102">
    <property type="entry name" value="NeuB"/>
    <property type="match status" value="1"/>
</dbReference>
<protein>
    <submittedName>
        <fullName evidence="2">Pseudaminic acid synthase</fullName>
        <ecNumber evidence="2">2.5.1.97</ecNumber>
    </submittedName>
</protein>
<dbReference type="InterPro" id="IPR006190">
    <property type="entry name" value="SAF_AFP_Neu5Ac"/>
</dbReference>
<feature type="domain" description="AFP-like" evidence="1">
    <location>
        <begin position="309"/>
        <end position="365"/>
    </location>
</feature>
<dbReference type="Gene3D" id="3.20.20.70">
    <property type="entry name" value="Aldolase class I"/>
    <property type="match status" value="1"/>
</dbReference>
<organism evidence="2 3">
    <name type="scientific">Parablautia muri</name>
    <dbReference type="NCBI Taxonomy" id="2320879"/>
    <lineage>
        <taxon>Bacteria</taxon>
        <taxon>Bacillati</taxon>
        <taxon>Bacillota</taxon>
        <taxon>Clostridia</taxon>
        <taxon>Lachnospirales</taxon>
        <taxon>Lachnospiraceae</taxon>
        <taxon>Parablautia</taxon>
    </lineage>
</organism>
<dbReference type="InterPro" id="IPR013974">
    <property type="entry name" value="SAF"/>
</dbReference>
<proteinExistence type="predicted"/>
<dbReference type="EC" id="2.5.1.97" evidence="2"/>
<dbReference type="InterPro" id="IPR013785">
    <property type="entry name" value="Aldolase_TIM"/>
</dbReference>
<dbReference type="Gene3D" id="3.90.1210.10">
    <property type="entry name" value="Antifreeze-like/N-acetylneuraminic acid synthase C-terminal domain"/>
    <property type="match status" value="1"/>
</dbReference>
<dbReference type="InterPro" id="IPR020030">
    <property type="entry name" value="Pseudaminic_synth_PseI"/>
</dbReference>
<dbReference type="InterPro" id="IPR051690">
    <property type="entry name" value="PseI-like"/>
</dbReference>
<accession>A0A9X5BCK9</accession>
<dbReference type="GO" id="GO:0016051">
    <property type="term" value="P:carbohydrate biosynthetic process"/>
    <property type="evidence" value="ECO:0007669"/>
    <property type="project" value="InterPro"/>
</dbReference>
<keyword evidence="3" id="KW-1185">Reference proteome</keyword>
<comment type="caution">
    <text evidence="2">The sequence shown here is derived from an EMBL/GenBank/DDBJ whole genome shotgun (WGS) entry which is preliminary data.</text>
</comment>
<gene>
    <name evidence="2" type="primary">pseI</name>
    <name evidence="2" type="ORF">D5281_01360</name>
</gene>
<dbReference type="PANTHER" id="PTHR42966:SF2">
    <property type="entry name" value="PSEUDAMINIC ACID SYNTHASE"/>
    <property type="match status" value="1"/>
</dbReference>
<evidence type="ECO:0000313" key="3">
    <source>
        <dbReference type="Proteomes" id="UP001154420"/>
    </source>
</evidence>